<dbReference type="EMBL" id="AZST01000175">
    <property type="protein sequence ID" value="KEP51356.1"/>
    <property type="molecule type" value="Genomic_DNA"/>
</dbReference>
<feature type="compositionally biased region" description="Low complexity" evidence="1">
    <location>
        <begin position="1"/>
        <end position="27"/>
    </location>
</feature>
<reference evidence="2 3" key="1">
    <citation type="submission" date="2013-12" db="EMBL/GenBank/DDBJ databases">
        <authorList>
            <person name="Cubeta M."/>
            <person name="Pakala S."/>
            <person name="Fedorova N."/>
            <person name="Thomas E."/>
            <person name="Dean R."/>
            <person name="Jabaji S."/>
            <person name="Neate S."/>
            <person name="Toda T."/>
            <person name="Tavantzis S."/>
            <person name="Vilgalys R."/>
            <person name="Bharathan N."/>
            <person name="Pakala S."/>
            <person name="Losada L.S."/>
            <person name="Zafar N."/>
            <person name="Nierman W."/>
        </authorList>
    </citation>
    <scope>NUCLEOTIDE SEQUENCE [LARGE SCALE GENOMIC DNA]</scope>
    <source>
        <strain evidence="2 3">123E</strain>
    </source>
</reference>
<keyword evidence="3" id="KW-1185">Reference proteome</keyword>
<name>A0A074RW87_9AGAM</name>
<dbReference type="Proteomes" id="UP000027456">
    <property type="component" value="Unassembled WGS sequence"/>
</dbReference>
<sequence length="113" mass="11536">MPFFSKSRSSAVSDASTLSSGSSASLLIPQDKKSQRVSSDKDYSAALGTLSSQYGISSSAAPAFNISLSKGSKPQAQPASSSNSNVKKVRAKEFGAVSNKYGAIGYGGMSSIV</sequence>
<feature type="compositionally biased region" description="Basic and acidic residues" evidence="1">
    <location>
        <begin position="30"/>
        <end position="40"/>
    </location>
</feature>
<protein>
    <submittedName>
        <fullName evidence="2">Uncharacterized protein</fullName>
    </submittedName>
</protein>
<dbReference type="HOGENOM" id="CLU_2134956_0_0_1"/>
<organism evidence="2 3">
    <name type="scientific">Rhizoctonia solani 123E</name>
    <dbReference type="NCBI Taxonomy" id="1423351"/>
    <lineage>
        <taxon>Eukaryota</taxon>
        <taxon>Fungi</taxon>
        <taxon>Dikarya</taxon>
        <taxon>Basidiomycota</taxon>
        <taxon>Agaricomycotina</taxon>
        <taxon>Agaricomycetes</taxon>
        <taxon>Cantharellales</taxon>
        <taxon>Ceratobasidiaceae</taxon>
        <taxon>Rhizoctonia</taxon>
    </lineage>
</organism>
<evidence type="ECO:0000256" key="1">
    <source>
        <dbReference type="SAM" id="MobiDB-lite"/>
    </source>
</evidence>
<comment type="caution">
    <text evidence="2">The sequence shown here is derived from an EMBL/GenBank/DDBJ whole genome shotgun (WGS) entry which is preliminary data.</text>
</comment>
<dbReference type="OrthoDB" id="3216120at2759"/>
<proteinExistence type="predicted"/>
<feature type="region of interest" description="Disordered" evidence="1">
    <location>
        <begin position="1"/>
        <end position="40"/>
    </location>
</feature>
<gene>
    <name evidence="2" type="ORF">V565_063250</name>
</gene>
<accession>A0A074RW87</accession>
<dbReference type="AlphaFoldDB" id="A0A074RW87"/>
<evidence type="ECO:0000313" key="2">
    <source>
        <dbReference type="EMBL" id="KEP51356.1"/>
    </source>
</evidence>
<evidence type="ECO:0000313" key="3">
    <source>
        <dbReference type="Proteomes" id="UP000027456"/>
    </source>
</evidence>